<feature type="domain" description="Response regulatory" evidence="2">
    <location>
        <begin position="15"/>
        <end position="134"/>
    </location>
</feature>
<dbReference type="Pfam" id="PF00990">
    <property type="entry name" value="GGDEF"/>
    <property type="match status" value="1"/>
</dbReference>
<dbReference type="PANTHER" id="PTHR44757:SF2">
    <property type="entry name" value="BIOFILM ARCHITECTURE MAINTENANCE PROTEIN MBAA"/>
    <property type="match status" value="1"/>
</dbReference>
<dbReference type="NCBIfam" id="TIGR00254">
    <property type="entry name" value="GGDEF"/>
    <property type="match status" value="1"/>
</dbReference>
<dbReference type="InterPro" id="IPR029787">
    <property type="entry name" value="Nucleotide_cyclase"/>
</dbReference>
<dbReference type="RefSeq" id="WP_232592165.1">
    <property type="nucleotide sequence ID" value="NZ_BSPD01000095.1"/>
</dbReference>
<reference evidence="4 5" key="1">
    <citation type="journal article" date="2014" name="Int. J. Syst. Evol. Microbiol.">
        <title>Complete genome sequence of Corynebacterium casei LMG S-19264T (=DSM 44701T), isolated from a smear-ripened cheese.</title>
        <authorList>
            <consortium name="US DOE Joint Genome Institute (JGI-PGF)"/>
            <person name="Walter F."/>
            <person name="Albersmeier A."/>
            <person name="Kalinowski J."/>
            <person name="Ruckert C."/>
        </authorList>
    </citation>
    <scope>NUCLEOTIDE SEQUENCE [LARGE SCALE GENOMIC DNA]</scope>
    <source>
        <strain evidence="4 5">NBRC 110095</strain>
    </source>
</reference>
<dbReference type="PROSITE" id="PS50887">
    <property type="entry name" value="GGDEF"/>
    <property type="match status" value="1"/>
</dbReference>
<sequence length="371" mass="41345">MALEHDKESNTQMSRLLICDDSRIVRATAKKMLSERFDLVFAENGEQGWDFLMKDPTIQVVFTDLKMPELDGIGLIERIRHHDDEKIRNLPIIVITGASDDEHIKRQIFDAGATDFVTKPFTATILNARADAHSSYRKINHTLQESSNLDPVTGLYNQAGFNQQLKKDISFVNRHGETIAMLRFEVDHFDQIHKALGQKATDLIVKEISKLLSASLRKEDSAARLGLATFVVSLPMAKNDGVLGLARRLLAKVNSFKLKVSGRQVAIKASAGISTHAKGSQIDTVKLMLACQQALENAKAVGPGEVQLLKVETPEAMEKTTPFSMDALWEQLQEGQCELSDFEQTMLVKRMVALASLLSEEQKADFISQLR</sequence>
<dbReference type="InterPro" id="IPR011006">
    <property type="entry name" value="CheY-like_superfamily"/>
</dbReference>
<dbReference type="EMBL" id="BSPD01000095">
    <property type="protein sequence ID" value="GLS28043.1"/>
    <property type="molecule type" value="Genomic_DNA"/>
</dbReference>
<dbReference type="InterPro" id="IPR043128">
    <property type="entry name" value="Rev_trsase/Diguanyl_cyclase"/>
</dbReference>
<keyword evidence="5" id="KW-1185">Reference proteome</keyword>
<dbReference type="AlphaFoldDB" id="A0AA37T5Z6"/>
<feature type="modified residue" description="4-aspartylphosphate" evidence="1">
    <location>
        <position position="64"/>
    </location>
</feature>
<organism evidence="4 5">
    <name type="scientific">Marinibactrum halimedae</name>
    <dbReference type="NCBI Taxonomy" id="1444977"/>
    <lineage>
        <taxon>Bacteria</taxon>
        <taxon>Pseudomonadati</taxon>
        <taxon>Pseudomonadota</taxon>
        <taxon>Gammaproteobacteria</taxon>
        <taxon>Cellvibrionales</taxon>
        <taxon>Cellvibrionaceae</taxon>
        <taxon>Marinibactrum</taxon>
    </lineage>
</organism>
<proteinExistence type="predicted"/>
<dbReference type="Gene3D" id="3.40.50.2300">
    <property type="match status" value="1"/>
</dbReference>
<gene>
    <name evidence="4" type="ORF">GCM10007877_37620</name>
</gene>
<name>A0AA37T5Z6_9GAMM</name>
<dbReference type="CDD" id="cd01949">
    <property type="entry name" value="GGDEF"/>
    <property type="match status" value="1"/>
</dbReference>
<dbReference type="InterPro" id="IPR001789">
    <property type="entry name" value="Sig_transdc_resp-reg_receiver"/>
</dbReference>
<feature type="domain" description="GGDEF" evidence="3">
    <location>
        <begin position="177"/>
        <end position="311"/>
    </location>
</feature>
<dbReference type="PROSITE" id="PS50110">
    <property type="entry name" value="RESPONSE_REGULATORY"/>
    <property type="match status" value="1"/>
</dbReference>
<dbReference type="GO" id="GO:0000160">
    <property type="term" value="P:phosphorelay signal transduction system"/>
    <property type="evidence" value="ECO:0007669"/>
    <property type="project" value="InterPro"/>
</dbReference>
<evidence type="ECO:0000256" key="1">
    <source>
        <dbReference type="PROSITE-ProRule" id="PRU00169"/>
    </source>
</evidence>
<dbReference type="SUPFAM" id="SSF52172">
    <property type="entry name" value="CheY-like"/>
    <property type="match status" value="1"/>
</dbReference>
<dbReference type="Pfam" id="PF00072">
    <property type="entry name" value="Response_reg"/>
    <property type="match status" value="1"/>
</dbReference>
<dbReference type="InterPro" id="IPR000160">
    <property type="entry name" value="GGDEF_dom"/>
</dbReference>
<evidence type="ECO:0000313" key="4">
    <source>
        <dbReference type="EMBL" id="GLS28043.1"/>
    </source>
</evidence>
<dbReference type="SUPFAM" id="SSF55073">
    <property type="entry name" value="Nucleotide cyclase"/>
    <property type="match status" value="1"/>
</dbReference>
<dbReference type="PANTHER" id="PTHR44757">
    <property type="entry name" value="DIGUANYLATE CYCLASE DGCP"/>
    <property type="match status" value="1"/>
</dbReference>
<evidence type="ECO:0000259" key="2">
    <source>
        <dbReference type="PROSITE" id="PS50110"/>
    </source>
</evidence>
<evidence type="ECO:0000259" key="3">
    <source>
        <dbReference type="PROSITE" id="PS50887"/>
    </source>
</evidence>
<dbReference type="Proteomes" id="UP001156870">
    <property type="component" value="Unassembled WGS sequence"/>
</dbReference>
<dbReference type="InterPro" id="IPR052155">
    <property type="entry name" value="Biofilm_reg_signaling"/>
</dbReference>
<evidence type="ECO:0000313" key="5">
    <source>
        <dbReference type="Proteomes" id="UP001156870"/>
    </source>
</evidence>
<dbReference type="SMART" id="SM00267">
    <property type="entry name" value="GGDEF"/>
    <property type="match status" value="1"/>
</dbReference>
<dbReference type="SMART" id="SM00448">
    <property type="entry name" value="REC"/>
    <property type="match status" value="1"/>
</dbReference>
<dbReference type="Gene3D" id="3.30.70.270">
    <property type="match status" value="1"/>
</dbReference>
<protein>
    <submittedName>
        <fullName evidence="4">Diguanylate cyclase response regulator</fullName>
    </submittedName>
</protein>
<accession>A0AA37T5Z6</accession>
<keyword evidence="1" id="KW-0597">Phosphoprotein</keyword>
<dbReference type="CDD" id="cd00156">
    <property type="entry name" value="REC"/>
    <property type="match status" value="1"/>
</dbReference>
<comment type="caution">
    <text evidence="4">The sequence shown here is derived from an EMBL/GenBank/DDBJ whole genome shotgun (WGS) entry which is preliminary data.</text>
</comment>